<name>A0A7K1V638_9NOCA</name>
<gene>
    <name evidence="1" type="ORF">GPX89_32530</name>
</gene>
<evidence type="ECO:0000313" key="1">
    <source>
        <dbReference type="EMBL" id="MVU81952.1"/>
    </source>
</evidence>
<evidence type="ECO:0000313" key="2">
    <source>
        <dbReference type="Proteomes" id="UP000466794"/>
    </source>
</evidence>
<comment type="caution">
    <text evidence="1">The sequence shown here is derived from an EMBL/GenBank/DDBJ whole genome shotgun (WGS) entry which is preliminary data.</text>
</comment>
<dbReference type="Proteomes" id="UP000466794">
    <property type="component" value="Unassembled WGS sequence"/>
</dbReference>
<reference evidence="1 2" key="1">
    <citation type="submission" date="2019-12" db="EMBL/GenBank/DDBJ databases">
        <title>Nocardia sp. nov. ET3-3 isolated from soil.</title>
        <authorList>
            <person name="Kanchanasin P."/>
            <person name="Tanasupawat S."/>
            <person name="Yuki M."/>
            <person name="Kudo T."/>
        </authorList>
    </citation>
    <scope>NUCLEOTIDE SEQUENCE [LARGE SCALE GENOMIC DNA]</scope>
    <source>
        <strain evidence="1 2">ET3-3</strain>
    </source>
</reference>
<keyword evidence="2" id="KW-1185">Reference proteome</keyword>
<protein>
    <submittedName>
        <fullName evidence="1">Uncharacterized protein</fullName>
    </submittedName>
</protein>
<dbReference type="AlphaFoldDB" id="A0A7K1V638"/>
<sequence>MVDQVTDPKVKSALRAYVQVLDQIKTAPDDNLVTLSSGPLQTTAKALDAVCPS</sequence>
<accession>A0A7K1V638</accession>
<organism evidence="1 2">
    <name type="scientific">Nocardia terrae</name>
    <dbReference type="NCBI Taxonomy" id="2675851"/>
    <lineage>
        <taxon>Bacteria</taxon>
        <taxon>Bacillati</taxon>
        <taxon>Actinomycetota</taxon>
        <taxon>Actinomycetes</taxon>
        <taxon>Mycobacteriales</taxon>
        <taxon>Nocardiaceae</taxon>
        <taxon>Nocardia</taxon>
    </lineage>
</organism>
<proteinExistence type="predicted"/>
<dbReference type="EMBL" id="WRPP01000007">
    <property type="protein sequence ID" value="MVU81952.1"/>
    <property type="molecule type" value="Genomic_DNA"/>
</dbReference>